<dbReference type="InterPro" id="IPR011335">
    <property type="entry name" value="Restrct_endonuc-II-like"/>
</dbReference>
<comment type="caution">
    <text evidence="2">The sequence shown here is derived from an EMBL/GenBank/DDBJ whole genome shotgun (WGS) entry which is preliminary data.</text>
</comment>
<dbReference type="EMBL" id="JBHSIV010000031">
    <property type="protein sequence ID" value="MFC5065152.1"/>
    <property type="molecule type" value="Genomic_DNA"/>
</dbReference>
<protein>
    <submittedName>
        <fullName evidence="2">Uma2 family endonuclease</fullName>
    </submittedName>
</protein>
<dbReference type="PANTHER" id="PTHR35400">
    <property type="entry name" value="SLR1083 PROTEIN"/>
    <property type="match status" value="1"/>
</dbReference>
<dbReference type="Proteomes" id="UP001595947">
    <property type="component" value="Unassembled WGS sequence"/>
</dbReference>
<proteinExistence type="predicted"/>
<feature type="domain" description="Putative restriction endonuclease" evidence="1">
    <location>
        <begin position="18"/>
        <end position="176"/>
    </location>
</feature>
<accession>A0ABV9YT76</accession>
<dbReference type="CDD" id="cd06260">
    <property type="entry name" value="DUF820-like"/>
    <property type="match status" value="1"/>
</dbReference>
<dbReference type="SUPFAM" id="SSF52980">
    <property type="entry name" value="Restriction endonuclease-like"/>
    <property type="match status" value="1"/>
</dbReference>
<dbReference type="Pfam" id="PF05685">
    <property type="entry name" value="Uma2"/>
    <property type="match status" value="1"/>
</dbReference>
<dbReference type="GO" id="GO:0004519">
    <property type="term" value="F:endonuclease activity"/>
    <property type="evidence" value="ECO:0007669"/>
    <property type="project" value="UniProtKB-KW"/>
</dbReference>
<dbReference type="InterPro" id="IPR008538">
    <property type="entry name" value="Uma2"/>
</dbReference>
<evidence type="ECO:0000313" key="3">
    <source>
        <dbReference type="Proteomes" id="UP001595947"/>
    </source>
</evidence>
<organism evidence="2 3">
    <name type="scientific">Actinomycetospora atypica</name>
    <dbReference type="NCBI Taxonomy" id="1290095"/>
    <lineage>
        <taxon>Bacteria</taxon>
        <taxon>Bacillati</taxon>
        <taxon>Actinomycetota</taxon>
        <taxon>Actinomycetes</taxon>
        <taxon>Pseudonocardiales</taxon>
        <taxon>Pseudonocardiaceae</taxon>
        <taxon>Actinomycetospora</taxon>
    </lineage>
</organism>
<keyword evidence="2" id="KW-0378">Hydrolase</keyword>
<keyword evidence="3" id="KW-1185">Reference proteome</keyword>
<sequence>MSLPLSTTWPGHLLDLAEWAALPEDTSRRVELAEGVLQVAPKPIPLHQRIVVRLVNQLDAGADGRWAAFADVEVVIEDAPAATVRAPDVVLVPPDLSVTVPRWDAREVMAAVEVLLPGSRRLDRIVKFHEYADAGIPVYLLVEATDDGVELTEFVLVEGAYQQVAVHRGTAALRLGVTLDLAALA</sequence>
<gene>
    <name evidence="2" type="ORF">ACFPBZ_23255</name>
</gene>
<dbReference type="RefSeq" id="WP_378038488.1">
    <property type="nucleotide sequence ID" value="NZ_JBHSIV010000031.1"/>
</dbReference>
<name>A0ABV9YT76_9PSEU</name>
<evidence type="ECO:0000313" key="2">
    <source>
        <dbReference type="EMBL" id="MFC5065152.1"/>
    </source>
</evidence>
<keyword evidence="2" id="KW-0540">Nuclease</keyword>
<dbReference type="PANTHER" id="PTHR35400:SF3">
    <property type="entry name" value="SLL1072 PROTEIN"/>
    <property type="match status" value="1"/>
</dbReference>
<dbReference type="Gene3D" id="3.90.1570.10">
    <property type="entry name" value="tt1808, chain A"/>
    <property type="match status" value="1"/>
</dbReference>
<evidence type="ECO:0000259" key="1">
    <source>
        <dbReference type="Pfam" id="PF05685"/>
    </source>
</evidence>
<keyword evidence="2" id="KW-0255">Endonuclease</keyword>
<dbReference type="InterPro" id="IPR012296">
    <property type="entry name" value="Nuclease_put_TT1808"/>
</dbReference>
<reference evidence="3" key="1">
    <citation type="journal article" date="2019" name="Int. J. Syst. Evol. Microbiol.">
        <title>The Global Catalogue of Microorganisms (GCM) 10K type strain sequencing project: providing services to taxonomists for standard genome sequencing and annotation.</title>
        <authorList>
            <consortium name="The Broad Institute Genomics Platform"/>
            <consortium name="The Broad Institute Genome Sequencing Center for Infectious Disease"/>
            <person name="Wu L."/>
            <person name="Ma J."/>
        </authorList>
    </citation>
    <scope>NUCLEOTIDE SEQUENCE [LARGE SCALE GENOMIC DNA]</scope>
    <source>
        <strain evidence="3">CGMCC 4.7093</strain>
    </source>
</reference>